<dbReference type="eggNOG" id="COG0775">
    <property type="taxonomic scope" value="Bacteria"/>
</dbReference>
<evidence type="ECO:0000313" key="4">
    <source>
        <dbReference type="Proteomes" id="UP000008206"/>
    </source>
</evidence>
<keyword evidence="4" id="KW-1185">Reference proteome</keyword>
<dbReference type="Pfam" id="PF01048">
    <property type="entry name" value="PNP_UDP_1"/>
    <property type="match status" value="1"/>
</dbReference>
<dbReference type="InterPro" id="IPR048987">
    <property type="entry name" value="PIN-TPR-GreABC"/>
</dbReference>
<dbReference type="Pfam" id="PF20698">
    <property type="entry name" value="PIN-TPR-GreABC"/>
    <property type="match status" value="1"/>
</dbReference>
<dbReference type="eggNOG" id="COG0457">
    <property type="taxonomic scope" value="Bacteria"/>
</dbReference>
<dbReference type="InterPro" id="IPR019734">
    <property type="entry name" value="TPR_rpt"/>
</dbReference>
<organism evidence="3 4">
    <name type="scientific">Gloeothece verrucosa (strain PCC 7822)</name>
    <name type="common">Cyanothece sp. (strain PCC 7822)</name>
    <dbReference type="NCBI Taxonomy" id="497965"/>
    <lineage>
        <taxon>Bacteria</taxon>
        <taxon>Bacillati</taxon>
        <taxon>Cyanobacteriota</taxon>
        <taxon>Cyanophyceae</taxon>
        <taxon>Oscillatoriophycideae</taxon>
        <taxon>Chroococcales</taxon>
        <taxon>Aphanothecaceae</taxon>
        <taxon>Gloeothece</taxon>
        <taxon>Gloeothece verrucosa</taxon>
    </lineage>
</organism>
<name>E0U899_GLOV7</name>
<dbReference type="SUPFAM" id="SSF48452">
    <property type="entry name" value="TPR-like"/>
    <property type="match status" value="3"/>
</dbReference>
<dbReference type="InterPro" id="IPR035994">
    <property type="entry name" value="Nucleoside_phosphorylase_sf"/>
</dbReference>
<dbReference type="STRING" id="497965.Cyan7822_0492"/>
<dbReference type="Proteomes" id="UP000008206">
    <property type="component" value="Chromosome"/>
</dbReference>
<feature type="domain" description="Nucleoside phosphorylase" evidence="1">
    <location>
        <begin position="5"/>
        <end position="244"/>
    </location>
</feature>
<dbReference type="RefSeq" id="WP_013320645.1">
    <property type="nucleotide sequence ID" value="NC_014501.1"/>
</dbReference>
<evidence type="ECO:0000259" key="2">
    <source>
        <dbReference type="Pfam" id="PF20698"/>
    </source>
</evidence>
<feature type="domain" description="PIN" evidence="2">
    <location>
        <begin position="1088"/>
        <end position="1230"/>
    </location>
</feature>
<dbReference type="GO" id="GO:0008930">
    <property type="term" value="F:methylthioadenosine nucleosidase activity"/>
    <property type="evidence" value="ECO:0007669"/>
    <property type="project" value="TreeGrafter"/>
</dbReference>
<evidence type="ECO:0000259" key="1">
    <source>
        <dbReference type="Pfam" id="PF01048"/>
    </source>
</evidence>
<gene>
    <name evidence="3" type="ordered locus">Cyan7822_0492</name>
</gene>
<dbReference type="SUPFAM" id="SSF53167">
    <property type="entry name" value="Purine and uridine phosphorylases"/>
    <property type="match status" value="1"/>
</dbReference>
<dbReference type="HOGENOM" id="CLU_255044_0_0_3"/>
<dbReference type="GO" id="GO:0005829">
    <property type="term" value="C:cytosol"/>
    <property type="evidence" value="ECO:0007669"/>
    <property type="project" value="TreeGrafter"/>
</dbReference>
<dbReference type="OrthoDB" id="9803982at2"/>
<dbReference type="PANTHER" id="PTHR46832:SF1">
    <property type="entry name" value="5'-METHYLTHIOADENOSINE_S-ADENOSYLHOMOCYSTEINE NUCLEOSIDASE"/>
    <property type="match status" value="1"/>
</dbReference>
<proteinExistence type="predicted"/>
<dbReference type="EMBL" id="CP002198">
    <property type="protein sequence ID" value="ADN12535.1"/>
    <property type="molecule type" value="Genomic_DNA"/>
</dbReference>
<dbReference type="InterPro" id="IPR011990">
    <property type="entry name" value="TPR-like_helical_dom_sf"/>
</dbReference>
<dbReference type="GO" id="GO:0008782">
    <property type="term" value="F:adenosylhomocysteine nucleosidase activity"/>
    <property type="evidence" value="ECO:0007669"/>
    <property type="project" value="TreeGrafter"/>
</dbReference>
<dbReference type="InterPro" id="IPR000845">
    <property type="entry name" value="Nucleoside_phosphorylase_d"/>
</dbReference>
<accession>E0U899</accession>
<dbReference type="Gene3D" id="1.25.40.10">
    <property type="entry name" value="Tetratricopeptide repeat domain"/>
    <property type="match status" value="3"/>
</dbReference>
<dbReference type="Gene3D" id="3.40.50.1580">
    <property type="entry name" value="Nucleoside phosphorylase domain"/>
    <property type="match status" value="1"/>
</dbReference>
<dbReference type="KEGG" id="cyj:Cyan7822_0492"/>
<evidence type="ECO:0000313" key="3">
    <source>
        <dbReference type="EMBL" id="ADN12535.1"/>
    </source>
</evidence>
<dbReference type="GO" id="GO:0009116">
    <property type="term" value="P:nucleoside metabolic process"/>
    <property type="evidence" value="ECO:0007669"/>
    <property type="project" value="InterPro"/>
</dbReference>
<sequence>MLCAVIITSRIEEYSAVQSHLSDLHEIEHPQGTVYERGNFTANEQTWDILIAEIEAGNEAAALEAERAISHFNPNVLLFIGVAGGIKNVKLGDVVVADKVYGYESGKAAEEFYPIPEARNTSYRLRERAKAEARNKDNNWLKRLTSFNLSVPPQVVVAPIASGQKLIVSNQSTEFQFLRSNYEDAIAVESGGFGCLQTAKANERLFALVIRGISYLIDNFSESDEKNWTEIAARHASAFAFEILAKFKLEQENISQQIRGIQSNIKRVEEQINVEQMAELISKNLNSNLTDEINKKIDFVSKFLKKGQLKQAFDYITDLTDELWHKADDKAKYRLLAKTGLIQLGLDHYHEGASNLIKAKQYNPDNETALALAARGHILHKQYEQAEILIEKVLEKNPANALAYSLRVDMANEADSIDKILEQIPEPYRNEPDVLIALGQAAFNRQLYPQAEEWVQSAINLSEKEGYTDNLKVLLGVIILEPVTQDYLRIASGQLSEINQKKLERAVKLFTEFLKGNPYDANDLSPLELTALPNRSGALRLLGKYDEAIRDIDLVLQREPDNAYCIKQRAILAHEKGNEEQAYEFSKKLLSSPEIPEASILAASSLITMQRFPEAQKILEEFQQTEGHEKLKQETKRLQVEIYFKLKDYKSAQKILEELLNGDPENTFNLILQIRFKNTIDRDKVSDELIEKAKNCLLLDTSIAASWSLAEELYYLKYYRDAAEIYELFVDKTLNNRLTRNLAYAYYCSGQYKPALEICNQLLNKYGALQYASEMAANIYERIGDLTESSRICEDYLKVVPDDKVIQLRLACIYYLQNNYIDLDNFLDKKITIDNLSSEHCFYLARLYKSRRRINDFFDVIYEMRRQFYNETEVHEFYNTISCLEVCRNQPNNVNIERIENNCGVLVKDSLNNEQWYILDDRNDAELSKQELNSSQTLYKKLIGKKVGDTIIKSETFFEQETLTIVAIEDKYFAAFQLSLDFLKNLSDFQGLQVIHVRMTEDQIAPDWLQKFDEMLQRREDNFDQLKTDYQQGKIPLGLFANIINKNPIELWEMLVWHSTPLIHAWSNFNNEKFEDSLTILRKGGSVVIDPISLMTIHQLNIADEVVKALGKLGIAQSTLYLFQNVVEQIQDWEANGFATVGIRENQRIFQEFTPEQVAQKRNYFEQIIQWINNNCCVFPCWRALDIEVEKREQLNQVFGLAFADTVLIAGESGRILYSDDQFLRWYAHADSGVGGVWTQVILNYCRQVECIDESKYRQATLQLVCWGYDHTRIDASILLEAARKSEWRVKYPYTRVLQVLSDPKLEIKSVVYGISEFIYQLYQEVVIPDIRDYLILEMLRTLTSKRSKTNFINILNQFIKKRFILNPVHEKEVLSLIRIWQDCQSIIT</sequence>
<protein>
    <submittedName>
        <fullName evidence="3">Purine or other phosphorylase family 1</fullName>
    </submittedName>
</protein>
<dbReference type="PANTHER" id="PTHR46832">
    <property type="entry name" value="5'-METHYLTHIOADENOSINE/S-ADENOSYLHOMOCYSTEINE NUCLEOSIDASE"/>
    <property type="match status" value="1"/>
</dbReference>
<dbReference type="SMART" id="SM00028">
    <property type="entry name" value="TPR"/>
    <property type="match status" value="5"/>
</dbReference>
<reference evidence="4" key="1">
    <citation type="journal article" date="2011" name="MBio">
        <title>Novel metabolic attributes of the genus Cyanothece, comprising a group of unicellular nitrogen-fixing Cyanobacteria.</title>
        <authorList>
            <person name="Bandyopadhyay A."/>
            <person name="Elvitigala T."/>
            <person name="Welsh E."/>
            <person name="Stockel J."/>
            <person name="Liberton M."/>
            <person name="Min H."/>
            <person name="Sherman L.A."/>
            <person name="Pakrasi H.B."/>
        </authorList>
    </citation>
    <scope>NUCLEOTIDE SEQUENCE [LARGE SCALE GENOMIC DNA]</scope>
    <source>
        <strain evidence="4">PCC 7822</strain>
    </source>
</reference>
<dbReference type="GO" id="GO:0019284">
    <property type="term" value="P:L-methionine salvage from S-adenosylmethionine"/>
    <property type="evidence" value="ECO:0007669"/>
    <property type="project" value="TreeGrafter"/>
</dbReference>